<dbReference type="Gene3D" id="3.50.7.10">
    <property type="entry name" value="GroEL"/>
    <property type="match status" value="1"/>
</dbReference>
<dbReference type="GO" id="GO:0005524">
    <property type="term" value="F:ATP binding"/>
    <property type="evidence" value="ECO:0007669"/>
    <property type="project" value="UniProtKB-KW"/>
</dbReference>
<dbReference type="PANTHER" id="PTHR11353">
    <property type="entry name" value="CHAPERONIN"/>
    <property type="match status" value="1"/>
</dbReference>
<dbReference type="eggNOG" id="arCOG01257">
    <property type="taxonomic scope" value="Archaea"/>
</dbReference>
<evidence type="ECO:0000313" key="7">
    <source>
        <dbReference type="Proteomes" id="UP000011599"/>
    </source>
</evidence>
<dbReference type="InterPro" id="IPR027409">
    <property type="entry name" value="GroEL-like_apical_dom_sf"/>
</dbReference>
<sequence length="528" mass="56462">MPIERSPTTKSLLSEAAVHDNFRTAARSFVDLTETMLGPQGMYKLVIPEEGESIVTRDCSRVLRTIEVDHPVGRLLYGVGNTQSSHYDDGVVTSVLLTARLLTDCLETTIETGIHPQIVRNGLEQARAIAVQTLEDAAFPIEPDPTDSHMRALAQSQARTKLIDGAAFGPLITEVLTALARDARPTEAGGLLLDTDRAHVIARTGSSRAQTQRFDGILVQKELLNRDRTSIRDARVATVDQKFYIETTRGEAETQRRAAPSSPEQLNAFHRAEDAVHDRFVRPLREAGVDVLVTRKGIDERVSTALLREGILTVRRAKPENILESVAAATGASVVGDVQDISPTDIGYAGQVEELTFGPLSYTLIGECESTAATTVLTRGGTWTSAEEIERGLEAAIGATAAAVREPATVPGGGCSEMHIARSLRWAGAETAGREAIILETIADTFETVVRTLATNVGLDDLDAVTTVRARVPEEAAGVVDPSDGPARVDSVVDAGVIDSLAVKRAAVTAAFDATIHAITIDEIVAVK</sequence>
<reference evidence="6 7" key="1">
    <citation type="journal article" date="2014" name="PLoS Genet.">
        <title>Phylogenetically driven sequencing of extremely halophilic archaea reveals strategies for static and dynamic osmo-response.</title>
        <authorList>
            <person name="Becker E.A."/>
            <person name="Seitzer P.M."/>
            <person name="Tritt A."/>
            <person name="Larsen D."/>
            <person name="Krusor M."/>
            <person name="Yao A.I."/>
            <person name="Wu D."/>
            <person name="Madern D."/>
            <person name="Eisen J.A."/>
            <person name="Darling A.E."/>
            <person name="Facciotti M.T."/>
        </authorList>
    </citation>
    <scope>NUCLEOTIDE SEQUENCE [LARGE SCALE GENOMIC DNA]</scope>
    <source>
        <strain evidence="6 7">GA33</strain>
    </source>
</reference>
<evidence type="ECO:0000256" key="2">
    <source>
        <dbReference type="ARBA" id="ARBA00022741"/>
    </source>
</evidence>
<dbReference type="Proteomes" id="UP000011599">
    <property type="component" value="Unassembled WGS sequence"/>
</dbReference>
<dbReference type="EMBL" id="AOHW01000045">
    <property type="protein sequence ID" value="ELY37795.1"/>
    <property type="molecule type" value="Genomic_DNA"/>
</dbReference>
<dbReference type="PRINTS" id="PR00304">
    <property type="entry name" value="TCOMPLEXTCP1"/>
</dbReference>
<dbReference type="Gene3D" id="3.30.260.10">
    <property type="entry name" value="TCP-1-like chaperonin intermediate domain"/>
    <property type="match status" value="1"/>
</dbReference>
<dbReference type="InterPro" id="IPR017998">
    <property type="entry name" value="Chaperone_TCP-1"/>
</dbReference>
<protein>
    <submittedName>
        <fullName evidence="6">Thermosome</fullName>
    </submittedName>
</protein>
<evidence type="ECO:0000256" key="4">
    <source>
        <dbReference type="ARBA" id="ARBA00023186"/>
    </source>
</evidence>
<dbReference type="InterPro" id="IPR002194">
    <property type="entry name" value="Chaperonin_TCP-1_CS"/>
</dbReference>
<comment type="caution">
    <text evidence="6">The sequence shown here is derived from an EMBL/GenBank/DDBJ whole genome shotgun (WGS) entry which is preliminary data.</text>
</comment>
<name>L9VKR2_9EURY</name>
<dbReference type="SUPFAM" id="SSF54849">
    <property type="entry name" value="GroEL-intermediate domain like"/>
    <property type="match status" value="1"/>
</dbReference>
<evidence type="ECO:0000256" key="1">
    <source>
        <dbReference type="ARBA" id="ARBA00008020"/>
    </source>
</evidence>
<dbReference type="InterPro" id="IPR027413">
    <property type="entry name" value="GROEL-like_equatorial_sf"/>
</dbReference>
<gene>
    <name evidence="6" type="ORF">C496_19875</name>
</gene>
<keyword evidence="2 5" id="KW-0547">Nucleotide-binding</keyword>
<dbReference type="AlphaFoldDB" id="L9VKR2"/>
<keyword evidence="3 5" id="KW-0067">ATP-binding</keyword>
<dbReference type="Gene3D" id="1.10.560.10">
    <property type="entry name" value="GroEL-like equatorial domain"/>
    <property type="match status" value="1"/>
</dbReference>
<keyword evidence="7" id="KW-1185">Reference proteome</keyword>
<dbReference type="InterPro" id="IPR002423">
    <property type="entry name" value="Cpn60/GroEL/TCP-1"/>
</dbReference>
<dbReference type="SUPFAM" id="SSF48592">
    <property type="entry name" value="GroEL equatorial domain-like"/>
    <property type="match status" value="1"/>
</dbReference>
<evidence type="ECO:0000313" key="6">
    <source>
        <dbReference type="EMBL" id="ELY37795.1"/>
    </source>
</evidence>
<comment type="similarity">
    <text evidence="1 5">Belongs to the TCP-1 chaperonin family.</text>
</comment>
<proteinExistence type="inferred from homology"/>
<evidence type="ECO:0000256" key="3">
    <source>
        <dbReference type="ARBA" id="ARBA00022840"/>
    </source>
</evidence>
<dbReference type="InterPro" id="IPR027410">
    <property type="entry name" value="TCP-1-like_intermed_sf"/>
</dbReference>
<dbReference type="SUPFAM" id="SSF52029">
    <property type="entry name" value="GroEL apical domain-like"/>
    <property type="match status" value="1"/>
</dbReference>
<keyword evidence="4 5" id="KW-0143">Chaperone</keyword>
<dbReference type="PATRIC" id="fig|1114856.3.peg.4105"/>
<dbReference type="GO" id="GO:0051082">
    <property type="term" value="F:unfolded protein binding"/>
    <property type="evidence" value="ECO:0007669"/>
    <property type="project" value="InterPro"/>
</dbReference>
<dbReference type="GO" id="GO:0016887">
    <property type="term" value="F:ATP hydrolysis activity"/>
    <property type="evidence" value="ECO:0007669"/>
    <property type="project" value="InterPro"/>
</dbReference>
<dbReference type="PROSITE" id="PS00750">
    <property type="entry name" value="TCP1_1"/>
    <property type="match status" value="1"/>
</dbReference>
<accession>L9VKR2</accession>
<dbReference type="GO" id="GO:0140662">
    <property type="term" value="F:ATP-dependent protein folding chaperone"/>
    <property type="evidence" value="ECO:0007669"/>
    <property type="project" value="InterPro"/>
</dbReference>
<dbReference type="Pfam" id="PF00118">
    <property type="entry name" value="Cpn60_TCP1"/>
    <property type="match status" value="1"/>
</dbReference>
<evidence type="ECO:0000256" key="5">
    <source>
        <dbReference type="RuleBase" id="RU004187"/>
    </source>
</evidence>
<dbReference type="RefSeq" id="WP_006092100.1">
    <property type="nucleotide sequence ID" value="NZ_AOHW01000045.1"/>
</dbReference>
<dbReference type="STRING" id="1114856.GCA_000383975_04061"/>
<organism evidence="6 7">
    <name type="scientific">Natronorubrum tibetense GA33</name>
    <dbReference type="NCBI Taxonomy" id="1114856"/>
    <lineage>
        <taxon>Archaea</taxon>
        <taxon>Methanobacteriati</taxon>
        <taxon>Methanobacteriota</taxon>
        <taxon>Stenosarchaea group</taxon>
        <taxon>Halobacteria</taxon>
        <taxon>Halobacteriales</taxon>
        <taxon>Natrialbaceae</taxon>
        <taxon>Natronorubrum</taxon>
    </lineage>
</organism>